<evidence type="ECO:0000256" key="2">
    <source>
        <dbReference type="SAM" id="SignalP"/>
    </source>
</evidence>
<feature type="signal peptide" evidence="2">
    <location>
        <begin position="1"/>
        <end position="19"/>
    </location>
</feature>
<dbReference type="RefSeq" id="XP_043038313.1">
    <property type="nucleotide sequence ID" value="XM_043177390.1"/>
</dbReference>
<proteinExistence type="predicted"/>
<reference evidence="3" key="1">
    <citation type="submission" date="2020-11" db="EMBL/GenBank/DDBJ databases">
        <title>Adaptations for nitrogen fixation in a non-lichenized fungal sporocarp promotes dispersal by wood-feeding termites.</title>
        <authorList>
            <consortium name="DOE Joint Genome Institute"/>
            <person name="Koch R.A."/>
            <person name="Yoon G."/>
            <person name="Arayal U."/>
            <person name="Lail K."/>
            <person name="Amirebrahimi M."/>
            <person name="Labutti K."/>
            <person name="Lipzen A."/>
            <person name="Riley R."/>
            <person name="Barry K."/>
            <person name="Henrissat B."/>
            <person name="Grigoriev I.V."/>
            <person name="Herr J.R."/>
            <person name="Aime M.C."/>
        </authorList>
    </citation>
    <scope>NUCLEOTIDE SEQUENCE</scope>
    <source>
        <strain evidence="3">MCA 3950</strain>
    </source>
</reference>
<feature type="chain" id="PRO_5040491731" evidence="2">
    <location>
        <begin position="20"/>
        <end position="276"/>
    </location>
</feature>
<name>A0A9P8AQX7_9AGAR</name>
<keyword evidence="4" id="KW-1185">Reference proteome</keyword>
<organism evidence="3 4">
    <name type="scientific">Guyanagaster necrorhizus</name>
    <dbReference type="NCBI Taxonomy" id="856835"/>
    <lineage>
        <taxon>Eukaryota</taxon>
        <taxon>Fungi</taxon>
        <taxon>Dikarya</taxon>
        <taxon>Basidiomycota</taxon>
        <taxon>Agaricomycotina</taxon>
        <taxon>Agaricomycetes</taxon>
        <taxon>Agaricomycetidae</taxon>
        <taxon>Agaricales</taxon>
        <taxon>Marasmiineae</taxon>
        <taxon>Physalacriaceae</taxon>
        <taxon>Guyanagaster</taxon>
    </lineage>
</organism>
<protein>
    <submittedName>
        <fullName evidence="3">Uncharacterized protein</fullName>
    </submittedName>
</protein>
<sequence length="276" mass="30904">MVVAAFFLGAMSVSDLTGARSTSLADPNPPPNVPFTPKNGAPSTSANDDETKLKTTPYNFGAASHRAFHMKYERKDYDNFIREDLELRVFIPSDDFLHVILHLPQDWRQDSTISALINKVKVDEQWKALWNDYKAECRMKDKTNLYHPHNSLCNRVLALIKDDSCSGPNIGFYRQDPQPIKWSNTDLKPDAITLLLSLFSSSKNNIEDIKTESPKNNIGWPQLLQWLEFKLSFTTLDNGRYATRALTAGKQKGSDGKAIYATQGSGGCRRGGGTET</sequence>
<dbReference type="AlphaFoldDB" id="A0A9P8AQX7"/>
<feature type="region of interest" description="Disordered" evidence="1">
    <location>
        <begin position="19"/>
        <end position="55"/>
    </location>
</feature>
<dbReference type="OrthoDB" id="2989665at2759"/>
<dbReference type="EMBL" id="MU250539">
    <property type="protein sequence ID" value="KAG7444813.1"/>
    <property type="molecule type" value="Genomic_DNA"/>
</dbReference>
<evidence type="ECO:0000313" key="3">
    <source>
        <dbReference type="EMBL" id="KAG7444813.1"/>
    </source>
</evidence>
<keyword evidence="2" id="KW-0732">Signal</keyword>
<comment type="caution">
    <text evidence="3">The sequence shown here is derived from an EMBL/GenBank/DDBJ whole genome shotgun (WGS) entry which is preliminary data.</text>
</comment>
<evidence type="ECO:0000313" key="4">
    <source>
        <dbReference type="Proteomes" id="UP000812287"/>
    </source>
</evidence>
<dbReference type="Proteomes" id="UP000812287">
    <property type="component" value="Unassembled WGS sequence"/>
</dbReference>
<accession>A0A9P8AQX7</accession>
<evidence type="ECO:0000256" key="1">
    <source>
        <dbReference type="SAM" id="MobiDB-lite"/>
    </source>
</evidence>
<gene>
    <name evidence="3" type="ORF">BT62DRAFT_1007838</name>
</gene>
<dbReference type="GeneID" id="66099677"/>